<dbReference type="PANTHER" id="PTHR40661">
    <property type="match status" value="1"/>
</dbReference>
<keyword evidence="1" id="KW-0805">Transcription regulation</keyword>
<gene>
    <name evidence="5" type="ORF">SJS82_15760</name>
</gene>
<dbReference type="PANTHER" id="PTHR40661:SF3">
    <property type="entry name" value="FELS-1 PROPHAGE TRANSCRIPTIONAL REGULATOR"/>
    <property type="match status" value="1"/>
</dbReference>
<evidence type="ECO:0000313" key="5">
    <source>
        <dbReference type="EMBL" id="MDX7923382.1"/>
    </source>
</evidence>
<protein>
    <submittedName>
        <fullName evidence="5">S24 family peptidase</fullName>
    </submittedName>
</protein>
<keyword evidence="2" id="KW-0238">DNA-binding</keyword>
<evidence type="ECO:0000256" key="1">
    <source>
        <dbReference type="ARBA" id="ARBA00023015"/>
    </source>
</evidence>
<dbReference type="InterPro" id="IPR001387">
    <property type="entry name" value="Cro/C1-type_HTH"/>
</dbReference>
<dbReference type="AlphaFoldDB" id="A0AAP6L365"/>
<dbReference type="Gene3D" id="2.10.109.10">
    <property type="entry name" value="Umud Fragment, subunit A"/>
    <property type="match status" value="1"/>
</dbReference>
<keyword evidence="3" id="KW-0804">Transcription</keyword>
<dbReference type="InterPro" id="IPR039418">
    <property type="entry name" value="LexA-like"/>
</dbReference>
<dbReference type="InterPro" id="IPR036286">
    <property type="entry name" value="LexA/Signal_pep-like_sf"/>
</dbReference>
<evidence type="ECO:0000259" key="4">
    <source>
        <dbReference type="PROSITE" id="PS50943"/>
    </source>
</evidence>
<dbReference type="PROSITE" id="PS50943">
    <property type="entry name" value="HTH_CROC1"/>
    <property type="match status" value="1"/>
</dbReference>
<dbReference type="GO" id="GO:0003677">
    <property type="term" value="F:DNA binding"/>
    <property type="evidence" value="ECO:0007669"/>
    <property type="project" value="UniProtKB-KW"/>
</dbReference>
<dbReference type="SUPFAM" id="SSF47413">
    <property type="entry name" value="lambda repressor-like DNA-binding domains"/>
    <property type="match status" value="1"/>
</dbReference>
<dbReference type="RefSeq" id="WP_286699988.1">
    <property type="nucleotide sequence ID" value="NZ_JAWZXF010000016.1"/>
</dbReference>
<dbReference type="SMART" id="SM00530">
    <property type="entry name" value="HTH_XRE"/>
    <property type="match status" value="1"/>
</dbReference>
<proteinExistence type="predicted"/>
<sequence length="232" mass="25747">METINDRITASRQAQKMSKAELARRVGISHASVSKWESGLNQPKGRYLNDLAAALGVTVDWLLTGDGEARAQPAPEVMPGYHNVEPAVIPQGTRVPVLSYVQAGHWHEMCEQATAFDGNVEYVTAGVDVGPCGFGLWLRGQSMEPFFKEGDLIIVDPDEAPQPGDFVVARNGSEEATFKKYRPRGIDESGQEVFELVPLNDDYPTMHSDRQHIQIIGVMVEHRSYRKRQTGR</sequence>
<accession>A0AAP6L365</accession>
<dbReference type="Pfam" id="PF00717">
    <property type="entry name" value="Peptidase_S24"/>
    <property type="match status" value="1"/>
</dbReference>
<comment type="caution">
    <text evidence="5">The sequence shown here is derived from an EMBL/GenBank/DDBJ whole genome shotgun (WGS) entry which is preliminary data.</text>
</comment>
<evidence type="ECO:0000256" key="3">
    <source>
        <dbReference type="ARBA" id="ARBA00023163"/>
    </source>
</evidence>
<organism evidence="5 6">
    <name type="scientific">Aeromonas media</name>
    <dbReference type="NCBI Taxonomy" id="651"/>
    <lineage>
        <taxon>Bacteria</taxon>
        <taxon>Pseudomonadati</taxon>
        <taxon>Pseudomonadota</taxon>
        <taxon>Gammaproteobacteria</taxon>
        <taxon>Aeromonadales</taxon>
        <taxon>Aeromonadaceae</taxon>
        <taxon>Aeromonas</taxon>
    </lineage>
</organism>
<evidence type="ECO:0000256" key="2">
    <source>
        <dbReference type="ARBA" id="ARBA00023125"/>
    </source>
</evidence>
<dbReference type="Proteomes" id="UP001285835">
    <property type="component" value="Unassembled WGS sequence"/>
</dbReference>
<dbReference type="Gene3D" id="1.10.260.40">
    <property type="entry name" value="lambda repressor-like DNA-binding domains"/>
    <property type="match status" value="1"/>
</dbReference>
<evidence type="ECO:0000313" key="6">
    <source>
        <dbReference type="Proteomes" id="UP001285835"/>
    </source>
</evidence>
<dbReference type="SUPFAM" id="SSF51306">
    <property type="entry name" value="LexA/Signal peptidase"/>
    <property type="match status" value="1"/>
</dbReference>
<dbReference type="Pfam" id="PF01381">
    <property type="entry name" value="HTH_3"/>
    <property type="match status" value="1"/>
</dbReference>
<dbReference type="CDD" id="cd06529">
    <property type="entry name" value="S24_LexA-like"/>
    <property type="match status" value="1"/>
</dbReference>
<dbReference type="InterPro" id="IPR015927">
    <property type="entry name" value="Peptidase_S24_S26A/B/C"/>
</dbReference>
<name>A0AAP6L365_AERME</name>
<dbReference type="EMBL" id="JAWZXF010000016">
    <property type="protein sequence ID" value="MDX7923382.1"/>
    <property type="molecule type" value="Genomic_DNA"/>
</dbReference>
<dbReference type="CDD" id="cd00093">
    <property type="entry name" value="HTH_XRE"/>
    <property type="match status" value="1"/>
</dbReference>
<dbReference type="InterPro" id="IPR010982">
    <property type="entry name" value="Lambda_DNA-bd_dom_sf"/>
</dbReference>
<reference evidence="5" key="1">
    <citation type="submission" date="2023-11" db="EMBL/GenBank/DDBJ databases">
        <title>WGS of Aeromonas in Northern Israel.</title>
        <authorList>
            <person name="Hershko Y."/>
        </authorList>
    </citation>
    <scope>NUCLEOTIDE SEQUENCE</scope>
    <source>
        <strain evidence="5">02297</strain>
    </source>
</reference>
<feature type="domain" description="HTH cro/C1-type" evidence="4">
    <location>
        <begin position="8"/>
        <end position="62"/>
    </location>
</feature>